<feature type="non-terminal residue" evidence="1">
    <location>
        <position position="43"/>
    </location>
</feature>
<dbReference type="EMBL" id="CAJVQC010047891">
    <property type="protein sequence ID" value="CAG8785396.1"/>
    <property type="molecule type" value="Genomic_DNA"/>
</dbReference>
<organism evidence="1 2">
    <name type="scientific">Racocetra persica</name>
    <dbReference type="NCBI Taxonomy" id="160502"/>
    <lineage>
        <taxon>Eukaryota</taxon>
        <taxon>Fungi</taxon>
        <taxon>Fungi incertae sedis</taxon>
        <taxon>Mucoromycota</taxon>
        <taxon>Glomeromycotina</taxon>
        <taxon>Glomeromycetes</taxon>
        <taxon>Diversisporales</taxon>
        <taxon>Gigasporaceae</taxon>
        <taxon>Racocetra</taxon>
    </lineage>
</organism>
<protein>
    <submittedName>
        <fullName evidence="1">12411_t:CDS:1</fullName>
    </submittedName>
</protein>
<dbReference type="Proteomes" id="UP000789920">
    <property type="component" value="Unassembled WGS sequence"/>
</dbReference>
<evidence type="ECO:0000313" key="1">
    <source>
        <dbReference type="EMBL" id="CAG8785396.1"/>
    </source>
</evidence>
<name>A0ACA9RB37_9GLOM</name>
<sequence>AAFDQAAKEFGTIVTNYKDKVSNEEKLKAYGLFKQGTIGDNTT</sequence>
<accession>A0ACA9RB37</accession>
<comment type="caution">
    <text evidence="1">The sequence shown here is derived from an EMBL/GenBank/DDBJ whole genome shotgun (WGS) entry which is preliminary data.</text>
</comment>
<reference evidence="1" key="1">
    <citation type="submission" date="2021-06" db="EMBL/GenBank/DDBJ databases">
        <authorList>
            <person name="Kallberg Y."/>
            <person name="Tangrot J."/>
            <person name="Rosling A."/>
        </authorList>
    </citation>
    <scope>NUCLEOTIDE SEQUENCE</scope>
    <source>
        <strain evidence="1">MA461A</strain>
    </source>
</reference>
<gene>
    <name evidence="1" type="ORF">RPERSI_LOCUS18215</name>
</gene>
<evidence type="ECO:0000313" key="2">
    <source>
        <dbReference type="Proteomes" id="UP000789920"/>
    </source>
</evidence>
<feature type="non-terminal residue" evidence="1">
    <location>
        <position position="1"/>
    </location>
</feature>
<proteinExistence type="predicted"/>
<keyword evidence="2" id="KW-1185">Reference proteome</keyword>